<dbReference type="Proteomes" id="UP000676565">
    <property type="component" value="Unassembled WGS sequence"/>
</dbReference>
<dbReference type="RefSeq" id="WP_210660203.1">
    <property type="nucleotide sequence ID" value="NZ_JAGKQQ010000001.1"/>
</dbReference>
<evidence type="ECO:0008006" key="4">
    <source>
        <dbReference type="Google" id="ProtNLM"/>
    </source>
</evidence>
<dbReference type="EMBL" id="JAGKQQ010000001">
    <property type="protein sequence ID" value="MBP3959526.1"/>
    <property type="molecule type" value="Genomic_DNA"/>
</dbReference>
<protein>
    <recommendedName>
        <fullName evidence="4">DUF3987 domain-containing protein</fullName>
    </recommendedName>
</protein>
<name>A0ABS5C0N5_9BACT</name>
<gene>
    <name evidence="2" type="ORF">J8F10_30140</name>
</gene>
<evidence type="ECO:0000313" key="3">
    <source>
        <dbReference type="Proteomes" id="UP000676565"/>
    </source>
</evidence>
<feature type="compositionally biased region" description="Basic and acidic residues" evidence="1">
    <location>
        <begin position="430"/>
        <end position="441"/>
    </location>
</feature>
<keyword evidence="3" id="KW-1185">Reference proteome</keyword>
<organism evidence="2 3">
    <name type="scientific">Gemmata palustris</name>
    <dbReference type="NCBI Taxonomy" id="2822762"/>
    <lineage>
        <taxon>Bacteria</taxon>
        <taxon>Pseudomonadati</taxon>
        <taxon>Planctomycetota</taxon>
        <taxon>Planctomycetia</taxon>
        <taxon>Gemmatales</taxon>
        <taxon>Gemmataceae</taxon>
        <taxon>Gemmata</taxon>
    </lineage>
</organism>
<evidence type="ECO:0000313" key="2">
    <source>
        <dbReference type="EMBL" id="MBP3959526.1"/>
    </source>
</evidence>
<evidence type="ECO:0000256" key="1">
    <source>
        <dbReference type="SAM" id="MobiDB-lite"/>
    </source>
</evidence>
<feature type="region of interest" description="Disordered" evidence="1">
    <location>
        <begin position="1"/>
        <end position="24"/>
    </location>
</feature>
<reference evidence="2 3" key="1">
    <citation type="submission" date="2021-04" db="EMBL/GenBank/DDBJ databases">
        <authorList>
            <person name="Ivanova A."/>
        </authorList>
    </citation>
    <scope>NUCLEOTIDE SEQUENCE [LARGE SCALE GENOMIC DNA]</scope>
    <source>
        <strain evidence="2 3">G18</strain>
    </source>
</reference>
<comment type="caution">
    <text evidence="2">The sequence shown here is derived from an EMBL/GenBank/DDBJ whole genome shotgun (WGS) entry which is preliminary data.</text>
</comment>
<sequence length="451" mass="49782">MSALDEARSKRVRSSRLETSPTQINGPLVRDATAKWPRPMAPAAYRGLVGRFVRAVSESSEADPVALLVQFLLFVGSAIGRTMYATVEGDRHYLNEFAVLVGQSAKARKGTSWSRVKKIAQLTDFHWSDKCVQSGLSSSEGLIWQVRDPTEKSERVKERGQAPRYEMVQTDLGIGDKRLFVLESEFASVLKQTERQGNTLSAVLRQAWETGTLRSMTKTSPGQATDAHVSIVGHITREELCRYLTATESANGFGNRFLWLLVKRSKLLPNGGTVNQAELAEVAREVSEAIRFANAVGEVCRDNEANDLWREVYPILSRDRYGLAGHLTARAEAHTLRLSLIYAALDRSSAVRAEHLRAALAVWDYADESVQCLFGDSTGNPLADTILALLRESTTGLTRTEIRDKVGKNMAAERIENALGLLSGQSLARVEHHDTSGRPAERWCTSGVSRV</sequence>
<feature type="region of interest" description="Disordered" evidence="1">
    <location>
        <begin position="430"/>
        <end position="451"/>
    </location>
</feature>
<accession>A0ABS5C0N5</accession>
<proteinExistence type="predicted"/>